<dbReference type="Ensembl" id="ENSSSCT00050093933.1">
    <property type="protein sequence ID" value="ENSSSCP00050040526.1"/>
    <property type="gene ID" value="ENSSSCG00050068811.1"/>
</dbReference>
<reference evidence="12" key="1">
    <citation type="submission" date="2025-08" db="UniProtKB">
        <authorList>
            <consortium name="Ensembl"/>
        </authorList>
    </citation>
    <scope>IDENTIFICATION</scope>
</reference>
<comment type="catalytic activity">
    <reaction evidence="9">
        <text>serotonin(in) + 2 H(+)(out) = serotonin(out) + 2 H(+)(in)</text>
        <dbReference type="Rhea" id="RHEA:73743"/>
        <dbReference type="ChEBI" id="CHEBI:15378"/>
        <dbReference type="ChEBI" id="CHEBI:350546"/>
    </reaction>
    <physiologicalReaction direction="left-to-right" evidence="9">
        <dbReference type="Rhea" id="RHEA:73744"/>
    </physiologicalReaction>
</comment>
<comment type="catalytic activity">
    <reaction evidence="8">
        <text>dopamine(in) + 2 H(+)(out) = dopamine(out) + 2 H(+)(in)</text>
        <dbReference type="Rhea" id="RHEA:73739"/>
        <dbReference type="ChEBI" id="CHEBI:15378"/>
        <dbReference type="ChEBI" id="CHEBI:59905"/>
    </reaction>
    <physiologicalReaction direction="left-to-right" evidence="8">
        <dbReference type="Rhea" id="RHEA:73740"/>
    </physiologicalReaction>
</comment>
<feature type="domain" description="Major facilitator superfamily (MFS) profile" evidence="11">
    <location>
        <begin position="22"/>
        <end position="479"/>
    </location>
</feature>
<keyword evidence="7 10" id="KW-0472">Membrane</keyword>
<keyword evidence="4 10" id="KW-0812">Transmembrane</keyword>
<evidence type="ECO:0000256" key="7">
    <source>
        <dbReference type="ARBA" id="ARBA00023136"/>
    </source>
</evidence>
<comment type="subcellular location">
    <subcellularLocation>
        <location evidence="1">Cytoplasmic vesicle</location>
        <location evidence="1">Secretory vesicle</location>
        <location evidence="1">Synaptic vesicle membrane</location>
        <topology evidence="1">Multi-pass membrane protein</topology>
    </subcellularLocation>
</comment>
<protein>
    <recommendedName>
        <fullName evidence="11">Major facilitator superfamily (MFS) profile domain-containing protein</fullName>
    </recommendedName>
</protein>
<dbReference type="GO" id="GO:0042910">
    <property type="term" value="F:xenobiotic transmembrane transporter activity"/>
    <property type="evidence" value="ECO:0007669"/>
    <property type="project" value="InterPro"/>
</dbReference>
<feature type="transmembrane region" description="Helical" evidence="10">
    <location>
        <begin position="255"/>
        <end position="276"/>
    </location>
</feature>
<sequence>MALSELALLRWLQESHRSRKLILFIVFLALLLDNMLLTVVVPIIPSYLYSIEHEKDAAEIQTAKPVLTASTSGGFQNIFSYYDNSTMATGNHTGDFHGGLLPKATTQRMVTNRSAAPSDCPKEDKDLLNENVQVGLLFASKATVQLLTNPFIGLLTNRIGYPIPMFAGFCIMFISTIMFAFSRSYAFLLIARSLQGIGSSCSSVAGMGMLASVYTDDEERGNAMGIALGGLAMGVLVGPPFGSVLYEFVGKTAPFLVLAALVLLDGAIQLFVLQPSRVQPESQKGTPLTTLLRDPYILIAAGSICFANMGIAMLEPALPIWMMETMCSPKWQLGVAFLPASISYLIGTNIFGILAHKMGRYLTKSVSVCVCVHTYVCIFFKGHTHGIMEVPRPGVKLSAGMVDSSMMPIMGYLVDLRHVSVYGSVYAIADVAFCMGYAIGPSAGGAIAKAIGFPWLMTIIGIIDILFAPLCFFLRSPPAKEEKMAILMDHNCPIKTKMYTQNNIQSYPIGDDEESESD</sequence>
<dbReference type="PANTHER" id="PTHR23506:SF30">
    <property type="entry name" value="SYNAPTIC VESICULAR AMINE TRANSPORTER"/>
    <property type="match status" value="1"/>
</dbReference>
<dbReference type="AlphaFoldDB" id="A0A8D1NKE0"/>
<feature type="transmembrane region" description="Helical" evidence="10">
    <location>
        <begin position="452"/>
        <end position="474"/>
    </location>
</feature>
<evidence type="ECO:0000256" key="4">
    <source>
        <dbReference type="ARBA" id="ARBA00022692"/>
    </source>
</evidence>
<accession>A0A8D1NKE0</accession>
<evidence type="ECO:0000256" key="1">
    <source>
        <dbReference type="ARBA" id="ARBA00004644"/>
    </source>
</evidence>
<evidence type="ECO:0000256" key="10">
    <source>
        <dbReference type="SAM" id="Phobius"/>
    </source>
</evidence>
<feature type="transmembrane region" description="Helical" evidence="10">
    <location>
        <begin position="296"/>
        <end position="321"/>
    </location>
</feature>
<dbReference type="GO" id="GO:0030672">
    <property type="term" value="C:synaptic vesicle membrane"/>
    <property type="evidence" value="ECO:0007669"/>
    <property type="project" value="UniProtKB-SubCell"/>
</dbReference>
<evidence type="ECO:0000256" key="8">
    <source>
        <dbReference type="ARBA" id="ARBA00034439"/>
    </source>
</evidence>
<feature type="transmembrane region" description="Helical" evidence="10">
    <location>
        <begin position="333"/>
        <end position="355"/>
    </location>
</feature>
<evidence type="ECO:0000313" key="13">
    <source>
        <dbReference type="Proteomes" id="UP000694571"/>
    </source>
</evidence>
<evidence type="ECO:0000259" key="11">
    <source>
        <dbReference type="PROSITE" id="PS50850"/>
    </source>
</evidence>
<dbReference type="GO" id="GO:0006837">
    <property type="term" value="P:serotonin transport"/>
    <property type="evidence" value="ECO:0007669"/>
    <property type="project" value="UniProtKB-ARBA"/>
</dbReference>
<dbReference type="GO" id="GO:0051649">
    <property type="term" value="P:establishment of localization in cell"/>
    <property type="evidence" value="ECO:0007669"/>
    <property type="project" value="UniProtKB-ARBA"/>
</dbReference>
<evidence type="ECO:0000256" key="6">
    <source>
        <dbReference type="ARBA" id="ARBA00022989"/>
    </source>
</evidence>
<dbReference type="FunFam" id="1.20.1250.20:FF:000145">
    <property type="entry name" value="Chromaffin granule amine transporter"/>
    <property type="match status" value="1"/>
</dbReference>
<feature type="transmembrane region" description="Helical" evidence="10">
    <location>
        <begin position="21"/>
        <end position="44"/>
    </location>
</feature>
<evidence type="ECO:0000256" key="3">
    <source>
        <dbReference type="ARBA" id="ARBA00022448"/>
    </source>
</evidence>
<organism evidence="12 13">
    <name type="scientific">Sus scrofa</name>
    <name type="common">Pig</name>
    <dbReference type="NCBI Taxonomy" id="9823"/>
    <lineage>
        <taxon>Eukaryota</taxon>
        <taxon>Metazoa</taxon>
        <taxon>Chordata</taxon>
        <taxon>Craniata</taxon>
        <taxon>Vertebrata</taxon>
        <taxon>Euteleostomi</taxon>
        <taxon>Mammalia</taxon>
        <taxon>Eutheria</taxon>
        <taxon>Laurasiatheria</taxon>
        <taxon>Artiodactyla</taxon>
        <taxon>Suina</taxon>
        <taxon>Suidae</taxon>
        <taxon>Sus</taxon>
    </lineage>
</organism>
<evidence type="ECO:0000256" key="2">
    <source>
        <dbReference type="ARBA" id="ARBA00006829"/>
    </source>
</evidence>
<feature type="transmembrane region" description="Helical" evidence="10">
    <location>
        <begin position="419"/>
        <end position="440"/>
    </location>
</feature>
<dbReference type="NCBIfam" id="TIGR00880">
    <property type="entry name" value="2_A_01_02"/>
    <property type="match status" value="1"/>
</dbReference>
<dbReference type="Pfam" id="PF07690">
    <property type="entry name" value="MFS_1"/>
    <property type="match status" value="1"/>
</dbReference>
<dbReference type="CDD" id="cd17384">
    <property type="entry name" value="MFS_SLC18A1_2_VAT1_2"/>
    <property type="match status" value="1"/>
</dbReference>
<dbReference type="PROSITE" id="PS50850">
    <property type="entry name" value="MFS"/>
    <property type="match status" value="1"/>
</dbReference>
<proteinExistence type="inferred from homology"/>
<dbReference type="SUPFAM" id="SSF103473">
    <property type="entry name" value="MFS general substrate transporter"/>
    <property type="match status" value="1"/>
</dbReference>
<dbReference type="InterPro" id="IPR001958">
    <property type="entry name" value="Tet-R_TetA/multi-R_MdtG-like"/>
</dbReference>
<feature type="transmembrane region" description="Helical" evidence="10">
    <location>
        <begin position="159"/>
        <end position="181"/>
    </location>
</feature>
<dbReference type="GO" id="GO:0006836">
    <property type="term" value="P:neurotransmitter transport"/>
    <property type="evidence" value="ECO:0007669"/>
    <property type="project" value="UniProtKB-KW"/>
</dbReference>
<dbReference type="InterPro" id="IPR050930">
    <property type="entry name" value="MFS_Vesicular_Transporter"/>
</dbReference>
<keyword evidence="6 10" id="KW-1133">Transmembrane helix</keyword>
<dbReference type="Gene3D" id="1.20.1250.20">
    <property type="entry name" value="MFS general substrate transporter like domains"/>
    <property type="match status" value="2"/>
</dbReference>
<dbReference type="PANTHER" id="PTHR23506">
    <property type="entry name" value="GH10249P"/>
    <property type="match status" value="1"/>
</dbReference>
<dbReference type="InterPro" id="IPR036259">
    <property type="entry name" value="MFS_trans_sf"/>
</dbReference>
<dbReference type="Proteomes" id="UP000694571">
    <property type="component" value="Unplaced"/>
</dbReference>
<dbReference type="InterPro" id="IPR011701">
    <property type="entry name" value="MFS"/>
</dbReference>
<name>A0A8D1NKE0_PIG</name>
<keyword evidence="3" id="KW-0813">Transport</keyword>
<evidence type="ECO:0000256" key="9">
    <source>
        <dbReference type="ARBA" id="ARBA00048115"/>
    </source>
</evidence>
<keyword evidence="5" id="KW-0532">Neurotransmitter transport</keyword>
<dbReference type="InterPro" id="IPR020846">
    <property type="entry name" value="MFS_dom"/>
</dbReference>
<comment type="similarity">
    <text evidence="2">Belongs to the major facilitator superfamily. Vesicular transporter family.</text>
</comment>
<feature type="transmembrane region" description="Helical" evidence="10">
    <location>
        <begin position="226"/>
        <end position="248"/>
    </location>
</feature>
<evidence type="ECO:0000256" key="5">
    <source>
        <dbReference type="ARBA" id="ARBA00022775"/>
    </source>
</evidence>
<evidence type="ECO:0000313" key="12">
    <source>
        <dbReference type="Ensembl" id="ENSSSCP00050040526.1"/>
    </source>
</evidence>